<dbReference type="GeneID" id="83058316"/>
<dbReference type="CDD" id="cd02020">
    <property type="entry name" value="CMPK"/>
    <property type="match status" value="1"/>
</dbReference>
<dbReference type="InterPro" id="IPR003136">
    <property type="entry name" value="Cytidylate_kin"/>
</dbReference>
<dbReference type="SUPFAM" id="SSF52540">
    <property type="entry name" value="P-loop containing nucleoside triphosphate hydrolases"/>
    <property type="match status" value="1"/>
</dbReference>
<evidence type="ECO:0000256" key="6">
    <source>
        <dbReference type="ARBA" id="ARBA00047615"/>
    </source>
</evidence>
<dbReference type="InterPro" id="IPR027417">
    <property type="entry name" value="P-loop_NTPase"/>
</dbReference>
<dbReference type="RefSeq" id="WP_066745888.1">
    <property type="nucleotide sequence ID" value="NZ_CP016757.1"/>
</dbReference>
<dbReference type="GO" id="GO:0036430">
    <property type="term" value="F:CMP kinase activity"/>
    <property type="evidence" value="ECO:0007669"/>
    <property type="project" value="RHEA"/>
</dbReference>
<dbReference type="AlphaFoldDB" id="A0A1B2I6C2"/>
<dbReference type="KEGG" id="cpor:BED41_10705"/>
<keyword evidence="2 8" id="KW-0808">Transferase</keyword>
<keyword evidence="11" id="KW-1185">Reference proteome</keyword>
<dbReference type="NCBIfam" id="TIGR00017">
    <property type="entry name" value="cmk"/>
    <property type="match status" value="1"/>
</dbReference>
<organism evidence="10 11">
    <name type="scientific">Cloacibacillus porcorum</name>
    <dbReference type="NCBI Taxonomy" id="1197717"/>
    <lineage>
        <taxon>Bacteria</taxon>
        <taxon>Thermotogati</taxon>
        <taxon>Synergistota</taxon>
        <taxon>Synergistia</taxon>
        <taxon>Synergistales</taxon>
        <taxon>Synergistaceae</taxon>
        <taxon>Cloacibacillus</taxon>
    </lineage>
</organism>
<keyword evidence="5 8" id="KW-0067">ATP-binding</keyword>
<keyword evidence="8" id="KW-0963">Cytoplasm</keyword>
<keyword evidence="3 8" id="KW-0547">Nucleotide-binding</keyword>
<evidence type="ECO:0000256" key="1">
    <source>
        <dbReference type="ARBA" id="ARBA00009427"/>
    </source>
</evidence>
<evidence type="ECO:0000259" key="9">
    <source>
        <dbReference type="Pfam" id="PF02224"/>
    </source>
</evidence>
<name>A0A1B2I6C2_9BACT</name>
<dbReference type="PANTHER" id="PTHR21299">
    <property type="entry name" value="CYTIDYLATE KINASE/PANTOATE-BETA-ALANINE LIGASE"/>
    <property type="match status" value="1"/>
</dbReference>
<evidence type="ECO:0000256" key="8">
    <source>
        <dbReference type="HAMAP-Rule" id="MF_00238"/>
    </source>
</evidence>
<dbReference type="STRING" id="1197717.BED41_10705"/>
<evidence type="ECO:0000256" key="3">
    <source>
        <dbReference type="ARBA" id="ARBA00022741"/>
    </source>
</evidence>
<evidence type="ECO:0000313" key="10">
    <source>
        <dbReference type="EMBL" id="ANZ45496.1"/>
    </source>
</evidence>
<comment type="catalytic activity">
    <reaction evidence="6 8">
        <text>dCMP + ATP = dCDP + ADP</text>
        <dbReference type="Rhea" id="RHEA:25094"/>
        <dbReference type="ChEBI" id="CHEBI:30616"/>
        <dbReference type="ChEBI" id="CHEBI:57566"/>
        <dbReference type="ChEBI" id="CHEBI:58593"/>
        <dbReference type="ChEBI" id="CHEBI:456216"/>
        <dbReference type="EC" id="2.7.4.25"/>
    </reaction>
</comment>
<dbReference type="GO" id="GO:0036431">
    <property type="term" value="F:dCMP kinase activity"/>
    <property type="evidence" value="ECO:0007669"/>
    <property type="project" value="InterPro"/>
</dbReference>
<accession>A0A1B2I6C2</accession>
<sequence>MENNNIVVAIDGPAGAGKSTVARAVAERIGLPYLDTGALYRAIAWKLDREGIAPEDGERISQALASFRLEFIPGGLMADGTDVTAAIRTPEIDRIVSAYAARPEVRGALIELQRAQAKNGLVADGRDMGTVVFPEAELKIFLTASAEERARRRYKERLDRGEAADYDEILKQVVERDNYDMTREIAPLRPAPGCIILDSSYMDAAQVTDAISSLASRFMEQERR</sequence>
<evidence type="ECO:0000256" key="5">
    <source>
        <dbReference type="ARBA" id="ARBA00022840"/>
    </source>
</evidence>
<dbReference type="Gene3D" id="3.40.50.300">
    <property type="entry name" value="P-loop containing nucleotide triphosphate hydrolases"/>
    <property type="match status" value="1"/>
</dbReference>
<dbReference type="GO" id="GO:0006220">
    <property type="term" value="P:pyrimidine nucleotide metabolic process"/>
    <property type="evidence" value="ECO:0007669"/>
    <property type="project" value="UniProtKB-UniRule"/>
</dbReference>
<dbReference type="Proteomes" id="UP000093044">
    <property type="component" value="Chromosome"/>
</dbReference>
<evidence type="ECO:0000256" key="2">
    <source>
        <dbReference type="ARBA" id="ARBA00022679"/>
    </source>
</evidence>
<comment type="similarity">
    <text evidence="1 8">Belongs to the cytidylate kinase family. Type 1 subfamily.</text>
</comment>
<evidence type="ECO:0000256" key="7">
    <source>
        <dbReference type="ARBA" id="ARBA00048478"/>
    </source>
</evidence>
<proteinExistence type="inferred from homology"/>
<dbReference type="HAMAP" id="MF_00238">
    <property type="entry name" value="Cytidyl_kinase_type1"/>
    <property type="match status" value="1"/>
</dbReference>
<feature type="binding site" evidence="8">
    <location>
        <begin position="12"/>
        <end position="20"/>
    </location>
    <ligand>
        <name>ATP</name>
        <dbReference type="ChEBI" id="CHEBI:30616"/>
    </ligand>
</feature>
<keyword evidence="4 8" id="KW-0418">Kinase</keyword>
<dbReference type="GO" id="GO:0005829">
    <property type="term" value="C:cytosol"/>
    <property type="evidence" value="ECO:0007669"/>
    <property type="project" value="TreeGrafter"/>
</dbReference>
<dbReference type="GO" id="GO:0015949">
    <property type="term" value="P:nucleobase-containing small molecule interconversion"/>
    <property type="evidence" value="ECO:0007669"/>
    <property type="project" value="TreeGrafter"/>
</dbReference>
<evidence type="ECO:0000313" key="11">
    <source>
        <dbReference type="Proteomes" id="UP000093044"/>
    </source>
</evidence>
<dbReference type="Pfam" id="PF02224">
    <property type="entry name" value="Cytidylate_kin"/>
    <property type="match status" value="1"/>
</dbReference>
<dbReference type="InterPro" id="IPR011994">
    <property type="entry name" value="Cytidylate_kinase_dom"/>
</dbReference>
<comment type="catalytic activity">
    <reaction evidence="7 8">
        <text>CMP + ATP = CDP + ADP</text>
        <dbReference type="Rhea" id="RHEA:11600"/>
        <dbReference type="ChEBI" id="CHEBI:30616"/>
        <dbReference type="ChEBI" id="CHEBI:58069"/>
        <dbReference type="ChEBI" id="CHEBI:60377"/>
        <dbReference type="ChEBI" id="CHEBI:456216"/>
        <dbReference type="EC" id="2.7.4.25"/>
    </reaction>
</comment>
<reference evidence="10" key="1">
    <citation type="submission" date="2016-08" db="EMBL/GenBank/DDBJ databases">
        <title>Complete genome of Cloacibacillus porcorum.</title>
        <authorList>
            <person name="Looft T."/>
            <person name="Bayles D.O."/>
            <person name="Alt D.P."/>
        </authorList>
    </citation>
    <scope>NUCLEOTIDE SEQUENCE [LARGE SCALE GENOMIC DNA]</scope>
    <source>
        <strain evidence="10">CL-84</strain>
    </source>
</reference>
<dbReference type="OrthoDB" id="9807434at2"/>
<protein>
    <recommendedName>
        <fullName evidence="8">Cytidylate kinase</fullName>
        <shortName evidence="8">CK</shortName>
        <ecNumber evidence="8">2.7.4.25</ecNumber>
    </recommendedName>
    <alternativeName>
        <fullName evidence="8">Cytidine monophosphate kinase</fullName>
        <shortName evidence="8">CMP kinase</shortName>
    </alternativeName>
</protein>
<dbReference type="EC" id="2.7.4.25" evidence="8"/>
<comment type="subcellular location">
    <subcellularLocation>
        <location evidence="8">Cytoplasm</location>
    </subcellularLocation>
</comment>
<dbReference type="EMBL" id="CP016757">
    <property type="protein sequence ID" value="ANZ45496.1"/>
    <property type="molecule type" value="Genomic_DNA"/>
</dbReference>
<gene>
    <name evidence="8" type="primary">cmk</name>
    <name evidence="10" type="ORF">BED41_10705</name>
</gene>
<feature type="domain" description="Cytidylate kinase" evidence="9">
    <location>
        <begin position="8"/>
        <end position="214"/>
    </location>
</feature>
<dbReference type="PANTHER" id="PTHR21299:SF2">
    <property type="entry name" value="CYTIDYLATE KINASE"/>
    <property type="match status" value="1"/>
</dbReference>
<dbReference type="GO" id="GO:0005524">
    <property type="term" value="F:ATP binding"/>
    <property type="evidence" value="ECO:0007669"/>
    <property type="project" value="UniProtKB-UniRule"/>
</dbReference>
<evidence type="ECO:0000256" key="4">
    <source>
        <dbReference type="ARBA" id="ARBA00022777"/>
    </source>
</evidence>